<proteinExistence type="predicted"/>
<organism evidence="2 3">
    <name type="scientific">Plectosphaerella cucumerina</name>
    <dbReference type="NCBI Taxonomy" id="40658"/>
    <lineage>
        <taxon>Eukaryota</taxon>
        <taxon>Fungi</taxon>
        <taxon>Dikarya</taxon>
        <taxon>Ascomycota</taxon>
        <taxon>Pezizomycotina</taxon>
        <taxon>Sordariomycetes</taxon>
        <taxon>Hypocreomycetidae</taxon>
        <taxon>Glomerellales</taxon>
        <taxon>Plectosphaerellaceae</taxon>
        <taxon>Plectosphaerella</taxon>
    </lineage>
</organism>
<dbReference type="Proteomes" id="UP000813385">
    <property type="component" value="Unassembled WGS sequence"/>
</dbReference>
<accession>A0A8K0X109</accession>
<gene>
    <name evidence="2" type="ORF">B0T11DRAFT_283986</name>
</gene>
<comment type="caution">
    <text evidence="2">The sequence shown here is derived from an EMBL/GenBank/DDBJ whole genome shotgun (WGS) entry which is preliminary data.</text>
</comment>
<protein>
    <submittedName>
        <fullName evidence="2">Uncharacterized protein</fullName>
    </submittedName>
</protein>
<reference evidence="2" key="1">
    <citation type="journal article" date="2021" name="Nat. Commun.">
        <title>Genetic determinants of endophytism in the Arabidopsis root mycobiome.</title>
        <authorList>
            <person name="Mesny F."/>
            <person name="Miyauchi S."/>
            <person name="Thiergart T."/>
            <person name="Pickel B."/>
            <person name="Atanasova L."/>
            <person name="Karlsson M."/>
            <person name="Huettel B."/>
            <person name="Barry K.W."/>
            <person name="Haridas S."/>
            <person name="Chen C."/>
            <person name="Bauer D."/>
            <person name="Andreopoulos W."/>
            <person name="Pangilinan J."/>
            <person name="LaButti K."/>
            <person name="Riley R."/>
            <person name="Lipzen A."/>
            <person name="Clum A."/>
            <person name="Drula E."/>
            <person name="Henrissat B."/>
            <person name="Kohler A."/>
            <person name="Grigoriev I.V."/>
            <person name="Martin F.M."/>
            <person name="Hacquard S."/>
        </authorList>
    </citation>
    <scope>NUCLEOTIDE SEQUENCE</scope>
    <source>
        <strain evidence="2">MPI-CAGE-AT-0016</strain>
    </source>
</reference>
<evidence type="ECO:0000313" key="2">
    <source>
        <dbReference type="EMBL" id="KAH7358218.1"/>
    </source>
</evidence>
<feature type="region of interest" description="Disordered" evidence="1">
    <location>
        <begin position="200"/>
        <end position="260"/>
    </location>
</feature>
<name>A0A8K0X109_9PEZI</name>
<keyword evidence="3" id="KW-1185">Reference proteome</keyword>
<evidence type="ECO:0000256" key="1">
    <source>
        <dbReference type="SAM" id="MobiDB-lite"/>
    </source>
</evidence>
<evidence type="ECO:0000313" key="3">
    <source>
        <dbReference type="Proteomes" id="UP000813385"/>
    </source>
</evidence>
<sequence>MCRLSKHVFCVCAHGSISVEECSNFNSRLDKTQTSCEHACKIIRPVAVYNWCPTCSARFSTGPYPLHSETLILNFWAYKANRKWHMAADATSDGEWKSTFVVDKGRDYNVRYEELAIMSAAGPKVECSDRCRFCKGKDRGVSLAQFGTNARIGVLNWARVSEFMQLPLEQTAPSASGSSQDGHSDIVDDRHKAFEELLTSIDTTRPYGPSRRRFSNQDLVPAPLGTSSSGSAPRQVVETPRRQPSPSRGSSSVNWMDEAI</sequence>
<dbReference type="EMBL" id="JAGPXD010000004">
    <property type="protein sequence ID" value="KAH7358218.1"/>
    <property type="molecule type" value="Genomic_DNA"/>
</dbReference>
<feature type="compositionally biased region" description="Low complexity" evidence="1">
    <location>
        <begin position="242"/>
        <end position="252"/>
    </location>
</feature>
<dbReference type="OrthoDB" id="10463166at2759"/>
<dbReference type="AlphaFoldDB" id="A0A8K0X109"/>